<dbReference type="EMBL" id="JAYMYQ010000009">
    <property type="protein sequence ID" value="KAK7313751.1"/>
    <property type="molecule type" value="Genomic_DNA"/>
</dbReference>
<accession>A0AAN9KC83</accession>
<reference evidence="1 2" key="1">
    <citation type="submission" date="2024-01" db="EMBL/GenBank/DDBJ databases">
        <title>The genomes of 5 underutilized Papilionoideae crops provide insights into root nodulation and disease resistanc.</title>
        <authorList>
            <person name="Jiang F."/>
        </authorList>
    </citation>
    <scope>NUCLEOTIDE SEQUENCE [LARGE SCALE GENOMIC DNA]</scope>
    <source>
        <strain evidence="1">LVBAO_FW01</strain>
        <tissue evidence="1">Leaves</tissue>
    </source>
</reference>
<name>A0AAN9KC83_CANGL</name>
<dbReference type="AlphaFoldDB" id="A0AAN9KC83"/>
<keyword evidence="2" id="KW-1185">Reference proteome</keyword>
<sequence>MWGEVVPSILRSQGCSGLLKGVVLKGWVLTLFLYPQTRWSHAYGEVGSVEQKAFHPASHPRDPLVPRSILAYSTFATNPNTSREGLDFIDAGLIDPAY</sequence>
<organism evidence="1 2">
    <name type="scientific">Canavalia gladiata</name>
    <name type="common">Sword bean</name>
    <name type="synonym">Dolichos gladiatus</name>
    <dbReference type="NCBI Taxonomy" id="3824"/>
    <lineage>
        <taxon>Eukaryota</taxon>
        <taxon>Viridiplantae</taxon>
        <taxon>Streptophyta</taxon>
        <taxon>Embryophyta</taxon>
        <taxon>Tracheophyta</taxon>
        <taxon>Spermatophyta</taxon>
        <taxon>Magnoliopsida</taxon>
        <taxon>eudicotyledons</taxon>
        <taxon>Gunneridae</taxon>
        <taxon>Pentapetalae</taxon>
        <taxon>rosids</taxon>
        <taxon>fabids</taxon>
        <taxon>Fabales</taxon>
        <taxon>Fabaceae</taxon>
        <taxon>Papilionoideae</taxon>
        <taxon>50 kb inversion clade</taxon>
        <taxon>NPAAA clade</taxon>
        <taxon>indigoferoid/millettioid clade</taxon>
        <taxon>Phaseoleae</taxon>
        <taxon>Canavalia</taxon>
    </lineage>
</organism>
<evidence type="ECO:0000313" key="2">
    <source>
        <dbReference type="Proteomes" id="UP001367508"/>
    </source>
</evidence>
<dbReference type="Proteomes" id="UP001367508">
    <property type="component" value="Unassembled WGS sequence"/>
</dbReference>
<gene>
    <name evidence="1" type="ORF">VNO77_38949</name>
</gene>
<evidence type="ECO:0000313" key="1">
    <source>
        <dbReference type="EMBL" id="KAK7313751.1"/>
    </source>
</evidence>
<protein>
    <submittedName>
        <fullName evidence="1">Uncharacterized protein</fullName>
    </submittedName>
</protein>
<proteinExistence type="predicted"/>
<comment type="caution">
    <text evidence="1">The sequence shown here is derived from an EMBL/GenBank/DDBJ whole genome shotgun (WGS) entry which is preliminary data.</text>
</comment>